<proteinExistence type="predicted"/>
<gene>
    <name evidence="1" type="ORF">DSO57_1012260</name>
</gene>
<accession>A0ACC2RWZ9</accession>
<reference evidence="1" key="1">
    <citation type="submission" date="2022-04" db="EMBL/GenBank/DDBJ databases">
        <title>Genome of the entomopathogenic fungus Entomophthora muscae.</title>
        <authorList>
            <person name="Elya C."/>
            <person name="Lovett B.R."/>
            <person name="Lee E."/>
            <person name="Macias A.M."/>
            <person name="Hajek A.E."/>
            <person name="De Bivort B.L."/>
            <person name="Kasson M.T."/>
            <person name="De Fine Licht H.H."/>
            <person name="Stajich J.E."/>
        </authorList>
    </citation>
    <scope>NUCLEOTIDE SEQUENCE</scope>
    <source>
        <strain evidence="1">Berkeley</strain>
    </source>
</reference>
<organism evidence="1 2">
    <name type="scientific">Entomophthora muscae</name>
    <dbReference type="NCBI Taxonomy" id="34485"/>
    <lineage>
        <taxon>Eukaryota</taxon>
        <taxon>Fungi</taxon>
        <taxon>Fungi incertae sedis</taxon>
        <taxon>Zoopagomycota</taxon>
        <taxon>Entomophthoromycotina</taxon>
        <taxon>Entomophthoromycetes</taxon>
        <taxon>Entomophthorales</taxon>
        <taxon>Entomophthoraceae</taxon>
        <taxon>Entomophthora</taxon>
    </lineage>
</organism>
<dbReference type="Proteomes" id="UP001165960">
    <property type="component" value="Unassembled WGS sequence"/>
</dbReference>
<protein>
    <submittedName>
        <fullName evidence="1">Uncharacterized protein</fullName>
    </submittedName>
</protein>
<evidence type="ECO:0000313" key="2">
    <source>
        <dbReference type="Proteomes" id="UP001165960"/>
    </source>
</evidence>
<evidence type="ECO:0000313" key="1">
    <source>
        <dbReference type="EMBL" id="KAJ9054624.1"/>
    </source>
</evidence>
<name>A0ACC2RWZ9_9FUNG</name>
<sequence>MHFFTLFLGFTSAIIIQPIKWGIFSDLFGDNVKFFDPSIANVVYHKLKNNTNFEKLLLEEKVVFDTIYMPRDELQAQLIKHRNQYIKLIRSRLMNPNKEKLFKFFMKIQNGTKAPKYNPKPIQDFANHINPTTLPRLRVFFATFDKILTDRHILKSIEAVAEKGFSFNNDVAWDLYNAIKEIQDKYCLLPGKLTQYVFDTFRDYYYVAPAE</sequence>
<dbReference type="EMBL" id="QTSX02006433">
    <property type="protein sequence ID" value="KAJ9054624.1"/>
    <property type="molecule type" value="Genomic_DNA"/>
</dbReference>
<keyword evidence="2" id="KW-1185">Reference proteome</keyword>
<comment type="caution">
    <text evidence="1">The sequence shown here is derived from an EMBL/GenBank/DDBJ whole genome shotgun (WGS) entry which is preliminary data.</text>
</comment>